<name>A0A8E4R969_MYCMU</name>
<dbReference type="AlphaFoldDB" id="A0A8E4R969"/>
<dbReference type="GeneID" id="76723835"/>
<dbReference type="KEGG" id="mmuc:C1S78_002910"/>
<protein>
    <submittedName>
        <fullName evidence="1">Uncharacterized protein</fullName>
    </submittedName>
</protein>
<accession>A0A8E4R969</accession>
<sequence>MTAEPLQRWEPDEQLVPSVLASPKASKRMQDLPGPDRCWLVAGLTVHGLTAKDIADRTGCSIRLVKSIRAEDMTQVCVVALRETRAFTDELRLVRSELAAKDREKGEVEAELGRVRLQLDRMIDAQITGGAVPVCSAGHAMTAYNTYIQKSTGKRFCRECHRDRQKRYRQAGKRGSSTGSSTSSTICVAPAVITVPAHE</sequence>
<keyword evidence="2" id="KW-1185">Reference proteome</keyword>
<reference evidence="1 2" key="1">
    <citation type="journal article" date="2019" name="BMC Evol. Biol.">
        <title>Comparative genomics of Mycobacterium mucogenicum and Mycobacterium neoaurum clade members emphasizing tRNA and non-coding RNA.</title>
        <authorList>
            <person name="Behra P.R.K."/>
            <person name="Pettersson B.M.F."/>
            <person name="Das S."/>
            <person name="Dasgupta S."/>
            <person name="Kirsebom L.A."/>
        </authorList>
    </citation>
    <scope>NUCLEOTIDE SEQUENCE [LARGE SCALE GENOMIC DNA]</scope>
    <source>
        <strain evidence="1 2">DSM 44124</strain>
    </source>
</reference>
<proteinExistence type="predicted"/>
<evidence type="ECO:0000313" key="1">
    <source>
        <dbReference type="EMBL" id="QPG69995.1"/>
    </source>
</evidence>
<organism evidence="1 2">
    <name type="scientific">Mycolicibacterium mucogenicum DSM 44124</name>
    <dbReference type="NCBI Taxonomy" id="1226753"/>
    <lineage>
        <taxon>Bacteria</taxon>
        <taxon>Bacillati</taxon>
        <taxon>Actinomycetota</taxon>
        <taxon>Actinomycetes</taxon>
        <taxon>Mycobacteriales</taxon>
        <taxon>Mycobacteriaceae</taxon>
        <taxon>Mycolicibacterium</taxon>
    </lineage>
</organism>
<dbReference type="Proteomes" id="UP000309231">
    <property type="component" value="Chromosome"/>
</dbReference>
<dbReference type="RefSeq" id="WP_191295024.1">
    <property type="nucleotide sequence ID" value="NZ_ANBS01000001.1"/>
</dbReference>
<evidence type="ECO:0000313" key="2">
    <source>
        <dbReference type="Proteomes" id="UP000309231"/>
    </source>
</evidence>
<dbReference type="EMBL" id="CP062008">
    <property type="protein sequence ID" value="QPG69995.1"/>
    <property type="molecule type" value="Genomic_DNA"/>
</dbReference>
<reference evidence="1 2" key="2">
    <citation type="journal article" date="2019" name="Sci. Rep.">
        <title>Insight into the biology of Mycobacterium mucogenicum and Mycobacterium neoaurum clade members.</title>
        <authorList>
            <person name="Behra P.R.K."/>
            <person name="Pettersson B.M.F."/>
            <person name="Ramesh M."/>
            <person name="Dasgupta S."/>
            <person name="Kirsebom L.A."/>
        </authorList>
    </citation>
    <scope>NUCLEOTIDE SEQUENCE [LARGE SCALE GENOMIC DNA]</scope>
    <source>
        <strain evidence="1 2">DSM 44124</strain>
    </source>
</reference>
<gene>
    <name evidence="1" type="ORF">C1S78_002910</name>
</gene>